<keyword evidence="1" id="KW-0812">Transmembrane</keyword>
<evidence type="ECO:0000313" key="3">
    <source>
        <dbReference type="WBParaSite" id="L893_g28016.t1"/>
    </source>
</evidence>
<dbReference type="PROSITE" id="PS51257">
    <property type="entry name" value="PROKAR_LIPOPROTEIN"/>
    <property type="match status" value="1"/>
</dbReference>
<proteinExistence type="predicted"/>
<organism evidence="2 3">
    <name type="scientific">Steinernema glaseri</name>
    <dbReference type="NCBI Taxonomy" id="37863"/>
    <lineage>
        <taxon>Eukaryota</taxon>
        <taxon>Metazoa</taxon>
        <taxon>Ecdysozoa</taxon>
        <taxon>Nematoda</taxon>
        <taxon>Chromadorea</taxon>
        <taxon>Rhabditida</taxon>
        <taxon>Tylenchina</taxon>
        <taxon>Panagrolaimomorpha</taxon>
        <taxon>Strongyloidoidea</taxon>
        <taxon>Steinernematidae</taxon>
        <taxon>Steinernema</taxon>
    </lineage>
</organism>
<evidence type="ECO:0000313" key="2">
    <source>
        <dbReference type="Proteomes" id="UP000095287"/>
    </source>
</evidence>
<accession>A0A1I7ZMV4</accession>
<name>A0A1I7ZMV4_9BILA</name>
<keyword evidence="1" id="KW-1133">Transmembrane helix</keyword>
<protein>
    <submittedName>
        <fullName evidence="3">G_PROTEIN_RECEP_F1_2 domain-containing protein</fullName>
    </submittedName>
</protein>
<feature type="transmembrane region" description="Helical" evidence="1">
    <location>
        <begin position="26"/>
        <end position="46"/>
    </location>
</feature>
<dbReference type="Proteomes" id="UP000095287">
    <property type="component" value="Unplaced"/>
</dbReference>
<reference evidence="3" key="1">
    <citation type="submission" date="2016-11" db="UniProtKB">
        <authorList>
            <consortium name="WormBaseParasite"/>
        </authorList>
    </citation>
    <scope>IDENTIFICATION</scope>
</reference>
<sequence>MSLIKDAENNSHLPASNPNPILAANYGIQLGISCMNLLYAILVCAVSSKIDKKDLCRLCTLWQFLTTAASDSFQIVVTSLKISGQAGHRNLGIGWNILLIGNKLLQDNASQVYRVMALLLVFLTYMSYKHPFFYVTILKHSRRNTLFVIGFLILCLHTLVGNTLSTLSEYGFITDDNIVSFIASMITYYSVQVLLIVPVFLMVVLYCMSVYSILQYAKKKASRGESITQQQRQLMSVVLYSTTPNLLLLPPTFQNICFLAIPHMDVEKEPNIPLMKIIHVLDVISRHCAYARIPVLTLSTFLAFSPYRKVLFSSVLRQRTSVRVAEADPNRGRTRTSLR</sequence>
<feature type="transmembrane region" description="Helical" evidence="1">
    <location>
        <begin position="146"/>
        <end position="167"/>
    </location>
</feature>
<dbReference type="WBParaSite" id="L893_g28016.t1">
    <property type="protein sequence ID" value="L893_g28016.t1"/>
    <property type="gene ID" value="L893_g28016"/>
</dbReference>
<feature type="transmembrane region" description="Helical" evidence="1">
    <location>
        <begin position="112"/>
        <end position="134"/>
    </location>
</feature>
<keyword evidence="2" id="KW-1185">Reference proteome</keyword>
<feature type="transmembrane region" description="Helical" evidence="1">
    <location>
        <begin position="187"/>
        <end position="214"/>
    </location>
</feature>
<dbReference type="AlphaFoldDB" id="A0A1I7ZMV4"/>
<evidence type="ECO:0000256" key="1">
    <source>
        <dbReference type="SAM" id="Phobius"/>
    </source>
</evidence>
<keyword evidence="1" id="KW-0472">Membrane</keyword>